<evidence type="ECO:0000256" key="3">
    <source>
        <dbReference type="ARBA" id="ARBA00023125"/>
    </source>
</evidence>
<comment type="similarity">
    <text evidence="1">Belongs to the LysR transcriptional regulatory family.</text>
</comment>
<dbReference type="InterPro" id="IPR005119">
    <property type="entry name" value="LysR_subst-bd"/>
</dbReference>
<dbReference type="InterPro" id="IPR000847">
    <property type="entry name" value="LysR_HTH_N"/>
</dbReference>
<evidence type="ECO:0000256" key="1">
    <source>
        <dbReference type="ARBA" id="ARBA00009437"/>
    </source>
</evidence>
<dbReference type="InterPro" id="IPR036388">
    <property type="entry name" value="WH-like_DNA-bd_sf"/>
</dbReference>
<dbReference type="PANTHER" id="PTHR30346">
    <property type="entry name" value="TRANSCRIPTIONAL DUAL REGULATOR HCAR-RELATED"/>
    <property type="match status" value="1"/>
</dbReference>
<comment type="caution">
    <text evidence="6">The sequence shown here is derived from an EMBL/GenBank/DDBJ whole genome shotgun (WGS) entry which is preliminary data.</text>
</comment>
<dbReference type="RefSeq" id="WP_052740435.1">
    <property type="nucleotide sequence ID" value="NZ_LAYJ01000088.1"/>
</dbReference>
<gene>
    <name evidence="6" type="ORF">CHK_1425</name>
</gene>
<protein>
    <submittedName>
        <fullName evidence="6">Transcriptional regulator, LysR family</fullName>
    </submittedName>
</protein>
<dbReference type="PRINTS" id="PR00039">
    <property type="entry name" value="HTHLYSR"/>
</dbReference>
<dbReference type="PROSITE" id="PS50931">
    <property type="entry name" value="HTH_LYSR"/>
    <property type="match status" value="1"/>
</dbReference>
<keyword evidence="4" id="KW-0804">Transcription</keyword>
<feature type="domain" description="HTH lysR-type" evidence="5">
    <location>
        <begin position="2"/>
        <end position="59"/>
    </location>
</feature>
<name>A0A0M2NFV8_9FIRM</name>
<evidence type="ECO:0000256" key="4">
    <source>
        <dbReference type="ARBA" id="ARBA00023163"/>
    </source>
</evidence>
<dbReference type="Gene3D" id="3.40.190.290">
    <property type="match status" value="1"/>
</dbReference>
<dbReference type="SUPFAM" id="SSF53850">
    <property type="entry name" value="Periplasmic binding protein-like II"/>
    <property type="match status" value="1"/>
</dbReference>
<dbReference type="AlphaFoldDB" id="A0A0M2NFV8"/>
<keyword evidence="7" id="KW-1185">Reference proteome</keyword>
<keyword evidence="2" id="KW-0805">Transcription regulation</keyword>
<evidence type="ECO:0000256" key="2">
    <source>
        <dbReference type="ARBA" id="ARBA00023015"/>
    </source>
</evidence>
<proteinExistence type="inferred from homology"/>
<dbReference type="STRING" id="270498.CHK_1425"/>
<dbReference type="CDD" id="cd05466">
    <property type="entry name" value="PBP2_LTTR_substrate"/>
    <property type="match status" value="1"/>
</dbReference>
<dbReference type="Pfam" id="PF03466">
    <property type="entry name" value="LysR_substrate"/>
    <property type="match status" value="1"/>
</dbReference>
<evidence type="ECO:0000313" key="6">
    <source>
        <dbReference type="EMBL" id="KKI51038.1"/>
    </source>
</evidence>
<dbReference type="SUPFAM" id="SSF46785">
    <property type="entry name" value="Winged helix' DNA-binding domain"/>
    <property type="match status" value="1"/>
</dbReference>
<dbReference type="Proteomes" id="UP000034076">
    <property type="component" value="Unassembled WGS sequence"/>
</dbReference>
<sequence>MMEDRAFYYIQKILEEGSISQAAKRLFIAQPSLSQYIKRIENDLGAELFEKNAKPAKLTGAGQIYLQTEQKIHQLRQQRKNQIDDLFDLKIGHLTIGSSNYRSMYLLTSVLPVFKQRYPGISISLEEGITEELEERAMSGVTDFSIVLLPLSYPALAYEELFDEEILLALPANHKLCDAIKPGKQNRPYPPVDFALLKNESFIVMKKGQKLRNSFFDLCHNAGFRPDVILQTNSMEAAQALAAAGLGVTIIPDVLARSNKFPEMPRYFSLNQQVKVRKVVVSYSKQRPLTGAAKAFIHVMKEVIASSGLS</sequence>
<keyword evidence="3" id="KW-0238">DNA-binding</keyword>
<dbReference type="InterPro" id="IPR036390">
    <property type="entry name" value="WH_DNA-bd_sf"/>
</dbReference>
<dbReference type="EMBL" id="LAYJ01000088">
    <property type="protein sequence ID" value="KKI51038.1"/>
    <property type="molecule type" value="Genomic_DNA"/>
</dbReference>
<evidence type="ECO:0000313" key="7">
    <source>
        <dbReference type="Proteomes" id="UP000034076"/>
    </source>
</evidence>
<dbReference type="GO" id="GO:0003677">
    <property type="term" value="F:DNA binding"/>
    <property type="evidence" value="ECO:0007669"/>
    <property type="project" value="UniProtKB-KW"/>
</dbReference>
<evidence type="ECO:0000259" key="5">
    <source>
        <dbReference type="PROSITE" id="PS50931"/>
    </source>
</evidence>
<dbReference type="OrthoDB" id="63123at2"/>
<accession>A0A0M2NFV8</accession>
<dbReference type="GO" id="GO:0032993">
    <property type="term" value="C:protein-DNA complex"/>
    <property type="evidence" value="ECO:0007669"/>
    <property type="project" value="TreeGrafter"/>
</dbReference>
<dbReference type="Pfam" id="PF00126">
    <property type="entry name" value="HTH_1"/>
    <property type="match status" value="1"/>
</dbReference>
<dbReference type="GO" id="GO:0003700">
    <property type="term" value="F:DNA-binding transcription factor activity"/>
    <property type="evidence" value="ECO:0007669"/>
    <property type="project" value="InterPro"/>
</dbReference>
<organism evidence="6 7">
    <name type="scientific">Christensenella hongkongensis</name>
    <dbReference type="NCBI Taxonomy" id="270498"/>
    <lineage>
        <taxon>Bacteria</taxon>
        <taxon>Bacillati</taxon>
        <taxon>Bacillota</taxon>
        <taxon>Clostridia</taxon>
        <taxon>Christensenellales</taxon>
        <taxon>Christensenellaceae</taxon>
        <taxon>Christensenella</taxon>
    </lineage>
</organism>
<dbReference type="Gene3D" id="1.10.10.10">
    <property type="entry name" value="Winged helix-like DNA-binding domain superfamily/Winged helix DNA-binding domain"/>
    <property type="match status" value="1"/>
</dbReference>
<dbReference type="PANTHER" id="PTHR30346:SF28">
    <property type="entry name" value="HTH-TYPE TRANSCRIPTIONAL REGULATOR CYNR"/>
    <property type="match status" value="1"/>
</dbReference>
<reference evidence="6 7" key="1">
    <citation type="submission" date="2015-04" db="EMBL/GenBank/DDBJ databases">
        <title>Draft genome sequence of bacteremic isolate Catabacter hongkongensis type strain HKU16T.</title>
        <authorList>
            <person name="Lau S.K."/>
            <person name="Teng J.L."/>
            <person name="Huang Y."/>
            <person name="Curreem S.O."/>
            <person name="Tsui S.K."/>
            <person name="Woo P.C."/>
        </authorList>
    </citation>
    <scope>NUCLEOTIDE SEQUENCE [LARGE SCALE GENOMIC DNA]</scope>
    <source>
        <strain evidence="6 7">HKU16</strain>
    </source>
</reference>